<keyword evidence="3 5" id="KW-0732">Signal</keyword>
<name>A0A1V2LC61_CYBFA</name>
<evidence type="ECO:0000313" key="8">
    <source>
        <dbReference type="EMBL" id="ONH69459.1"/>
    </source>
</evidence>
<evidence type="ECO:0000256" key="3">
    <source>
        <dbReference type="ARBA" id="ARBA00022729"/>
    </source>
</evidence>
<dbReference type="VEuPathDB" id="FungiDB:BON22_0910"/>
<comment type="caution">
    <text evidence="8">The sequence shown here is derived from an EMBL/GenBank/DDBJ whole genome shotgun (WGS) entry which is preliminary data.</text>
</comment>
<feature type="signal peptide" evidence="5">
    <location>
        <begin position="1"/>
        <end position="20"/>
    </location>
</feature>
<evidence type="ECO:0000256" key="4">
    <source>
        <dbReference type="SAM" id="MobiDB-lite"/>
    </source>
</evidence>
<evidence type="ECO:0000256" key="2">
    <source>
        <dbReference type="ARBA" id="ARBA00006816"/>
    </source>
</evidence>
<dbReference type="InterPro" id="IPR045328">
    <property type="entry name" value="Kre9/Knh1"/>
</dbReference>
<dbReference type="GO" id="GO:0005576">
    <property type="term" value="C:extracellular region"/>
    <property type="evidence" value="ECO:0007669"/>
    <property type="project" value="TreeGrafter"/>
</dbReference>
<feature type="domain" description="Yeast cell wall synthesis Kre9/Knh1-like N-terminal" evidence="7">
    <location>
        <begin position="27"/>
        <end position="129"/>
    </location>
</feature>
<evidence type="ECO:0000313" key="9">
    <source>
        <dbReference type="Proteomes" id="UP000189513"/>
    </source>
</evidence>
<reference evidence="9" key="1">
    <citation type="journal article" date="2017" name="Genome Announc.">
        <title>Genome sequences of Cyberlindnera fabianii 65, Pichia kudriavzevii 129, and Saccharomyces cerevisiae 131 isolated from fermented masau fruits in Zimbabwe.</title>
        <authorList>
            <person name="van Rijswijck I.M.H."/>
            <person name="Derks M.F.L."/>
            <person name="Abee T."/>
            <person name="de Ridder D."/>
            <person name="Smid E.J."/>
        </authorList>
    </citation>
    <scope>NUCLEOTIDE SEQUENCE [LARGE SCALE GENOMIC DNA]</scope>
    <source>
        <strain evidence="9">65</strain>
    </source>
</reference>
<dbReference type="Pfam" id="PF10342">
    <property type="entry name" value="Kre9_KNH"/>
    <property type="match status" value="1"/>
</dbReference>
<protein>
    <submittedName>
        <fullName evidence="8">Cell wall synthesis protein KRE9</fullName>
    </submittedName>
</protein>
<dbReference type="InterPro" id="IPR018466">
    <property type="entry name" value="Kre9/Knh1-like_N"/>
</dbReference>
<dbReference type="GO" id="GO:0042546">
    <property type="term" value="P:cell wall biogenesis"/>
    <property type="evidence" value="ECO:0007669"/>
    <property type="project" value="InterPro"/>
</dbReference>
<feature type="chain" id="PRO_5012437479" evidence="5">
    <location>
        <begin position="21"/>
        <end position="282"/>
    </location>
</feature>
<dbReference type="PANTHER" id="PTHR28154:SF1">
    <property type="entry name" value="CELL WALL SYNTHESIS PROTEIN KNH1-RELATED"/>
    <property type="match status" value="1"/>
</dbReference>
<feature type="compositionally biased region" description="Polar residues" evidence="4">
    <location>
        <begin position="146"/>
        <end position="159"/>
    </location>
</feature>
<comment type="function">
    <text evidence="1">Involved in cell wall beta(1-&gt;6) glucan synthesis.</text>
</comment>
<dbReference type="Pfam" id="PF05390">
    <property type="entry name" value="Kre9_KNH1_C"/>
    <property type="match status" value="1"/>
</dbReference>
<keyword evidence="9" id="KW-1185">Reference proteome</keyword>
<evidence type="ECO:0000256" key="1">
    <source>
        <dbReference type="ARBA" id="ARBA00004010"/>
    </source>
</evidence>
<feature type="region of interest" description="Disordered" evidence="4">
    <location>
        <begin position="133"/>
        <end position="159"/>
    </location>
</feature>
<organism evidence="8 9">
    <name type="scientific">Cyberlindnera fabianii</name>
    <name type="common">Yeast</name>
    <name type="synonym">Hansenula fabianii</name>
    <dbReference type="NCBI Taxonomy" id="36022"/>
    <lineage>
        <taxon>Eukaryota</taxon>
        <taxon>Fungi</taxon>
        <taxon>Dikarya</taxon>
        <taxon>Ascomycota</taxon>
        <taxon>Saccharomycotina</taxon>
        <taxon>Saccharomycetes</taxon>
        <taxon>Phaffomycetales</taxon>
        <taxon>Phaffomycetaceae</taxon>
        <taxon>Cyberlindnera</taxon>
    </lineage>
</organism>
<comment type="similarity">
    <text evidence="2">Belongs to the KRE9/KNH1 family.</text>
</comment>
<feature type="domain" description="Yeast cell wall synthesis Kre9/Knh1 C-terminal" evidence="6">
    <location>
        <begin position="168"/>
        <end position="266"/>
    </location>
</feature>
<dbReference type="OMA" id="PEAFAIN"/>
<dbReference type="GO" id="GO:0006078">
    <property type="term" value="P:(1-&gt;6)-beta-D-glucan biosynthetic process"/>
    <property type="evidence" value="ECO:0007669"/>
    <property type="project" value="InterPro"/>
</dbReference>
<dbReference type="Proteomes" id="UP000189513">
    <property type="component" value="Unassembled WGS sequence"/>
</dbReference>
<dbReference type="GO" id="GO:0031505">
    <property type="term" value="P:fungal-type cell wall organization"/>
    <property type="evidence" value="ECO:0007669"/>
    <property type="project" value="TreeGrafter"/>
</dbReference>
<dbReference type="STRING" id="36022.A0A1V2LC61"/>
<evidence type="ECO:0000256" key="5">
    <source>
        <dbReference type="SAM" id="SignalP"/>
    </source>
</evidence>
<dbReference type="InterPro" id="IPR008659">
    <property type="entry name" value="Kre9/Knh1_C"/>
</dbReference>
<sequence length="282" mass="29811">MLFKLLSSILVLLQSYFALADVSISKPTKGSSYSASSGSASVQVTWIESNATPKLSDISSYTFTICTGPNNDIDGIKSIKKVDASDVDGYSITLSIPSTVGADGSYYIQVYAETDDGGYTIHYTERFTLEDMTGTLKPSGEDETSSPDAQTSVNGGDDTTTIAASDLSKSFSVYYTSQTGKTRYAPMQTQPGSTITASTWTRRFPTSAVTYYTSLSTSLAQVSTITPGWDYTISSAVNWASHAPNPSENGGWYNPSSRVSSATLSLTGLSSGSNSDSSTSST</sequence>
<dbReference type="PANTHER" id="PTHR28154">
    <property type="entry name" value="CELL WALL SYNTHESIS PROTEIN KNH1-RELATED"/>
    <property type="match status" value="1"/>
</dbReference>
<proteinExistence type="inferred from homology"/>
<dbReference type="EMBL" id="MPUK01000001">
    <property type="protein sequence ID" value="ONH69459.1"/>
    <property type="molecule type" value="Genomic_DNA"/>
</dbReference>
<evidence type="ECO:0000259" key="6">
    <source>
        <dbReference type="Pfam" id="PF05390"/>
    </source>
</evidence>
<accession>A0A1V2LC61</accession>
<evidence type="ECO:0000259" key="7">
    <source>
        <dbReference type="Pfam" id="PF10342"/>
    </source>
</evidence>
<dbReference type="AlphaFoldDB" id="A0A1V2LC61"/>
<gene>
    <name evidence="8" type="ORF">BON22_0910</name>
</gene>